<feature type="region of interest" description="Disordered" evidence="1">
    <location>
        <begin position="1"/>
        <end position="24"/>
    </location>
</feature>
<gene>
    <name evidence="2" type="ORF">BRO54_3382</name>
</gene>
<evidence type="ECO:0000256" key="1">
    <source>
        <dbReference type="SAM" id="MobiDB-lite"/>
    </source>
</evidence>
<proteinExistence type="predicted"/>
<organism evidence="2 3">
    <name type="scientific">Geobacillus proteiniphilus</name>
    <dbReference type="NCBI Taxonomy" id="860353"/>
    <lineage>
        <taxon>Bacteria</taxon>
        <taxon>Bacillati</taxon>
        <taxon>Bacillota</taxon>
        <taxon>Bacilli</taxon>
        <taxon>Bacillales</taxon>
        <taxon>Anoxybacillaceae</taxon>
        <taxon>Geobacillus</taxon>
    </lineage>
</organism>
<reference evidence="2 3" key="1">
    <citation type="submission" date="2016-11" db="EMBL/GenBank/DDBJ databases">
        <authorList>
            <person name="Kadnikov V."/>
            <person name="Nazina T."/>
        </authorList>
    </citation>
    <scope>NUCLEOTIDE SEQUENCE [LARGE SCALE GENOMIC DNA]</scope>
    <source>
        <strain evidence="2 3">1017</strain>
    </source>
</reference>
<name>A0A1Q5SMQ9_9BACL</name>
<dbReference type="AlphaFoldDB" id="A0A1Q5SMQ9"/>
<reference evidence="3" key="2">
    <citation type="submission" date="2017-01" db="EMBL/GenBank/DDBJ databases">
        <title>Genome sequencing and annotation of Geobacillus sp. 1017, a Hydrocarbon-Oxidizing Thermophilic Bacterium Isolated from a Heavy Oil Reservoir (China).</title>
        <authorList>
            <person name="Kadnikov V.V."/>
            <person name="Mardanov A.V."/>
            <person name="Poltaraus A.B."/>
            <person name="Sokolova D.S."/>
            <person name="Semenova E.M."/>
            <person name="Ravin N.V."/>
            <person name="Tourova T.P."/>
            <person name="Nazina T.N."/>
        </authorList>
    </citation>
    <scope>NUCLEOTIDE SEQUENCE [LARGE SCALE GENOMIC DNA]</scope>
    <source>
        <strain evidence="3">1017</strain>
    </source>
</reference>
<protein>
    <submittedName>
        <fullName evidence="2">Uncharacterized protein</fullName>
    </submittedName>
</protein>
<dbReference type="Proteomes" id="UP000186030">
    <property type="component" value="Unassembled WGS sequence"/>
</dbReference>
<evidence type="ECO:0000313" key="3">
    <source>
        <dbReference type="Proteomes" id="UP000186030"/>
    </source>
</evidence>
<feature type="compositionally biased region" description="Basic residues" evidence="1">
    <location>
        <begin position="1"/>
        <end position="11"/>
    </location>
</feature>
<sequence>MPSGTRKRRERATKNNKMVRGEKGTSAIAPAFLFCTEKPDS</sequence>
<dbReference type="EMBL" id="MQMG01000059">
    <property type="protein sequence ID" value="OKO89165.1"/>
    <property type="molecule type" value="Genomic_DNA"/>
</dbReference>
<evidence type="ECO:0000313" key="2">
    <source>
        <dbReference type="EMBL" id="OKO89165.1"/>
    </source>
</evidence>
<comment type="caution">
    <text evidence="2">The sequence shown here is derived from an EMBL/GenBank/DDBJ whole genome shotgun (WGS) entry which is preliminary data.</text>
</comment>
<accession>A0A1Q5SMQ9</accession>